<dbReference type="EMBL" id="MG271984">
    <property type="protein sequence ID" value="AUG72297.1"/>
    <property type="molecule type" value="Genomic_DNA"/>
</dbReference>
<evidence type="ECO:0000313" key="1">
    <source>
        <dbReference type="EMBL" id="AUG72297.1"/>
    </source>
</evidence>
<accession>A0A2H5AJI6</accession>
<name>A0A2H5AJI6_9VIRU</name>
<dbReference type="RefSeq" id="YP_009447869.1">
    <property type="nucleotide sequence ID" value="NC_036579.1"/>
</dbReference>
<proteinExistence type="predicted"/>
<reference evidence="1" key="1">
    <citation type="journal article" date="2018" name="Arch. Virol.">
        <title>Complete genome sequence and analysis of ictalurid herpesvirus 2.</title>
        <authorList>
            <person name="Borzak R."/>
            <person name="Haluk T."/>
            <person name="Bartha D."/>
            <person name="Doszpoly A."/>
        </authorList>
    </citation>
    <scope>NUCLEOTIDE SEQUENCE</scope>
    <source>
        <strain evidence="1">760/94</strain>
    </source>
</reference>
<dbReference type="Proteomes" id="UP000242696">
    <property type="component" value="Segment"/>
</dbReference>
<dbReference type="KEGG" id="vg:35414689"/>
<protein>
    <submittedName>
        <fullName evidence="1">ORF44</fullName>
    </submittedName>
</protein>
<keyword evidence="2" id="KW-1185">Reference proteome</keyword>
<sequence>MGSADQIHPDVLTECLHFAHKKINGLITQSEKKRVIFKCLLKAEFSEADLKEQLPEYAEDEAFRDVWGMELPRPLSWREFRIIVLMSFARFLNRKMELAPYLSQRANTLEECTEILLSGGAPQWKLYLPRVLKIGRRGLLRRLFQLCKKTPTIGPEANIKLQIVVDIMRRYTVEDPLELLVTIFPEFSPAVEGLLKTKCVDRVDEQIGVIYHVLNAYINWFTFNRNQFLNPGIQLPTTELPESAQDTAYDLRCGGCWRLLSIRSLRKVGNPKTMEIYYSTDNHSLISACCKTKVLKVPLTVGDTGLVINTPFKQQYHICPCGCAAVVYNDLPV</sequence>
<dbReference type="GeneID" id="35414689"/>
<dbReference type="OrthoDB" id="20855at10239"/>
<evidence type="ECO:0000313" key="2">
    <source>
        <dbReference type="Proteomes" id="UP000242696"/>
    </source>
</evidence>
<organism evidence="1">
    <name type="scientific">black bullhead herpesvirus</name>
    <dbReference type="NCBI Taxonomy" id="508441"/>
    <lineage>
        <taxon>Viruses</taxon>
        <taxon>Duplodnaviria</taxon>
        <taxon>Heunggongvirae</taxon>
        <taxon>Peploviricota</taxon>
        <taxon>Herviviricetes</taxon>
        <taxon>Herpesvirales</taxon>
        <taxon>Alloherpesviridae</taxon>
        <taxon>Ictavirus</taxon>
        <taxon>Ictavirus ictaluridallo2</taxon>
    </lineage>
</organism>